<sequence length="227" mass="24809">HLWRGYEVSSSPILDASVAYKDRSGALEIGLWGATAFDTSNGANSAYREFDYYVSYATKGFSVSLWDIYNLAADESNIKGKPSNSGYNIFNYDPKKGTSHFIDLSLGYTLQGSYPLNVTWSTILYGRDLNDKEDQAFSTYLAGTFPLPFLSAGGVDFNAGIAAAFTLNSGDTDHNFYAGDKNFGIVNFNLSASKTVTIGGHNFPISTYAMWNPVHKNASLQLAINLF</sequence>
<name>A0A5J4PXM0_9ZZZZ</name>
<organism evidence="1">
    <name type="scientific">termite gut metagenome</name>
    <dbReference type="NCBI Taxonomy" id="433724"/>
    <lineage>
        <taxon>unclassified sequences</taxon>
        <taxon>metagenomes</taxon>
        <taxon>organismal metagenomes</taxon>
    </lineage>
</organism>
<gene>
    <name evidence="1" type="ORF">EZS27_035676</name>
</gene>
<dbReference type="EMBL" id="SNRY01006004">
    <property type="protein sequence ID" value="KAA6313571.1"/>
    <property type="molecule type" value="Genomic_DNA"/>
</dbReference>
<reference evidence="1" key="1">
    <citation type="submission" date="2019-03" db="EMBL/GenBank/DDBJ databases">
        <title>Single cell metagenomics reveals metabolic interactions within the superorganism composed of flagellate Streblomastix strix and complex community of Bacteroidetes bacteria on its surface.</title>
        <authorList>
            <person name="Treitli S.C."/>
            <person name="Kolisko M."/>
            <person name="Husnik F."/>
            <person name="Keeling P."/>
            <person name="Hampl V."/>
        </authorList>
    </citation>
    <scope>NUCLEOTIDE SEQUENCE</scope>
    <source>
        <strain evidence="1">STM</strain>
    </source>
</reference>
<dbReference type="AlphaFoldDB" id="A0A5J4PXM0"/>
<protein>
    <recommendedName>
        <fullName evidence="2">Alginate export domain-containing protein</fullName>
    </recommendedName>
</protein>
<evidence type="ECO:0000313" key="1">
    <source>
        <dbReference type="EMBL" id="KAA6313571.1"/>
    </source>
</evidence>
<comment type="caution">
    <text evidence="1">The sequence shown here is derived from an EMBL/GenBank/DDBJ whole genome shotgun (WGS) entry which is preliminary data.</text>
</comment>
<evidence type="ECO:0008006" key="2">
    <source>
        <dbReference type="Google" id="ProtNLM"/>
    </source>
</evidence>
<feature type="non-terminal residue" evidence="1">
    <location>
        <position position="1"/>
    </location>
</feature>
<accession>A0A5J4PXM0</accession>
<proteinExistence type="predicted"/>